<dbReference type="PRINTS" id="PR00032">
    <property type="entry name" value="HTHARAC"/>
</dbReference>
<evidence type="ECO:0000313" key="6">
    <source>
        <dbReference type="Proteomes" id="UP000267400"/>
    </source>
</evidence>
<keyword evidence="6" id="KW-1185">Reference proteome</keyword>
<protein>
    <submittedName>
        <fullName evidence="5">AraC family transcriptional regulator</fullName>
    </submittedName>
</protein>
<dbReference type="PANTHER" id="PTHR46796:SF13">
    <property type="entry name" value="HTH-TYPE TRANSCRIPTIONAL ACTIVATOR RHAS"/>
    <property type="match status" value="1"/>
</dbReference>
<organism evidence="5 6">
    <name type="scientific">Halomonas nitroreducens</name>
    <dbReference type="NCBI Taxonomy" id="447425"/>
    <lineage>
        <taxon>Bacteria</taxon>
        <taxon>Pseudomonadati</taxon>
        <taxon>Pseudomonadota</taxon>
        <taxon>Gammaproteobacteria</taxon>
        <taxon>Oceanospirillales</taxon>
        <taxon>Halomonadaceae</taxon>
        <taxon>Halomonas</taxon>
    </lineage>
</organism>
<dbReference type="PANTHER" id="PTHR46796">
    <property type="entry name" value="HTH-TYPE TRANSCRIPTIONAL ACTIVATOR RHAS-RELATED"/>
    <property type="match status" value="1"/>
</dbReference>
<dbReference type="InterPro" id="IPR018060">
    <property type="entry name" value="HTH_AraC"/>
</dbReference>
<evidence type="ECO:0000256" key="3">
    <source>
        <dbReference type="ARBA" id="ARBA00023163"/>
    </source>
</evidence>
<evidence type="ECO:0000259" key="4">
    <source>
        <dbReference type="PROSITE" id="PS01124"/>
    </source>
</evidence>
<proteinExistence type="predicted"/>
<evidence type="ECO:0000256" key="2">
    <source>
        <dbReference type="ARBA" id="ARBA00023125"/>
    </source>
</evidence>
<dbReference type="SMART" id="SM00342">
    <property type="entry name" value="HTH_ARAC"/>
    <property type="match status" value="1"/>
</dbReference>
<dbReference type="Proteomes" id="UP000267400">
    <property type="component" value="Unassembled WGS sequence"/>
</dbReference>
<keyword evidence="1" id="KW-0805">Transcription regulation</keyword>
<dbReference type="EMBL" id="RXNS01000002">
    <property type="protein sequence ID" value="RTR06397.1"/>
    <property type="molecule type" value="Genomic_DNA"/>
</dbReference>
<keyword evidence="3" id="KW-0804">Transcription</keyword>
<dbReference type="InterPro" id="IPR050204">
    <property type="entry name" value="AraC_XylS_family_regulators"/>
</dbReference>
<dbReference type="PROSITE" id="PS01124">
    <property type="entry name" value="HTH_ARAC_FAMILY_2"/>
    <property type="match status" value="1"/>
</dbReference>
<name>A0A431V8A4_9GAMM</name>
<evidence type="ECO:0000256" key="1">
    <source>
        <dbReference type="ARBA" id="ARBA00023015"/>
    </source>
</evidence>
<comment type="caution">
    <text evidence="5">The sequence shown here is derived from an EMBL/GenBank/DDBJ whole genome shotgun (WGS) entry which is preliminary data.</text>
</comment>
<sequence>MSTDMMRAEIWLQETLGTQQGIEELASRMGYSSSQIRRRFRSSFGLSPGTYRDRLRLEWAARLLIHTPKEIRHVAAVCGYQNHSAFSRAFQRHFGQTPRHYRQSRRLHLNRQRRDLSPFSYRIRELPARCAVLTRLYAGFRVLDDLRMWQRHVHDAGALPEQLASASTIAILHDQPLASELPRLDLGVQLPAGSGDSLALPPTFRLQQLPAHPYACLTLEHRDQLRPALLYMACQGMAPDGRSLSGEAPQLLKRHDALELRVPLYR</sequence>
<dbReference type="OrthoDB" id="6146868at2"/>
<dbReference type="SUPFAM" id="SSF46689">
    <property type="entry name" value="Homeodomain-like"/>
    <property type="match status" value="2"/>
</dbReference>
<dbReference type="Gene3D" id="1.10.10.60">
    <property type="entry name" value="Homeodomain-like"/>
    <property type="match status" value="2"/>
</dbReference>
<gene>
    <name evidence="5" type="ORF">EKG36_02680</name>
</gene>
<dbReference type="AlphaFoldDB" id="A0A431V8A4"/>
<dbReference type="Pfam" id="PF12833">
    <property type="entry name" value="HTH_18"/>
    <property type="match status" value="1"/>
</dbReference>
<accession>A0A431V8A4</accession>
<dbReference type="InterPro" id="IPR009057">
    <property type="entry name" value="Homeodomain-like_sf"/>
</dbReference>
<evidence type="ECO:0000313" key="5">
    <source>
        <dbReference type="EMBL" id="RTR06397.1"/>
    </source>
</evidence>
<dbReference type="GO" id="GO:0043565">
    <property type="term" value="F:sequence-specific DNA binding"/>
    <property type="evidence" value="ECO:0007669"/>
    <property type="project" value="InterPro"/>
</dbReference>
<feature type="domain" description="HTH araC/xylS-type" evidence="4">
    <location>
        <begin position="6"/>
        <end position="104"/>
    </location>
</feature>
<dbReference type="InterPro" id="IPR020449">
    <property type="entry name" value="Tscrpt_reg_AraC-type_HTH"/>
</dbReference>
<keyword evidence="2" id="KW-0238">DNA-binding</keyword>
<dbReference type="GO" id="GO:0003700">
    <property type="term" value="F:DNA-binding transcription factor activity"/>
    <property type="evidence" value="ECO:0007669"/>
    <property type="project" value="InterPro"/>
</dbReference>
<reference evidence="5 6" key="1">
    <citation type="submission" date="2018-12" db="EMBL/GenBank/DDBJ databases">
        <authorList>
            <person name="Yu L."/>
        </authorList>
    </citation>
    <scope>NUCLEOTIDE SEQUENCE [LARGE SCALE GENOMIC DNA]</scope>
    <source>
        <strain evidence="5 6">11S</strain>
    </source>
</reference>